<dbReference type="Gene3D" id="3.30.1450.10">
    <property type="match status" value="1"/>
</dbReference>
<keyword evidence="2" id="KW-0472">Membrane</keyword>
<dbReference type="InterPro" id="IPR037873">
    <property type="entry name" value="BamE-like"/>
</dbReference>
<protein>
    <submittedName>
        <fullName evidence="4">Beta-barrel assembly machine subunit BamE</fullName>
    </submittedName>
</protein>
<dbReference type="InterPro" id="IPR007450">
    <property type="entry name" value="BamE_dom"/>
</dbReference>
<gene>
    <name evidence="4" type="ORF">SAMN05421762_2056</name>
</gene>
<dbReference type="EMBL" id="FOLX01000001">
    <property type="protein sequence ID" value="SFC74879.1"/>
    <property type="molecule type" value="Genomic_DNA"/>
</dbReference>
<dbReference type="Pfam" id="PF04355">
    <property type="entry name" value="BamE"/>
    <property type="match status" value="1"/>
</dbReference>
<dbReference type="GO" id="GO:0019867">
    <property type="term" value="C:outer membrane"/>
    <property type="evidence" value="ECO:0007669"/>
    <property type="project" value="InterPro"/>
</dbReference>
<reference evidence="4 5" key="1">
    <citation type="submission" date="2016-10" db="EMBL/GenBank/DDBJ databases">
        <authorList>
            <person name="de Groot N.N."/>
        </authorList>
    </citation>
    <scope>NUCLEOTIDE SEQUENCE [LARGE SCALE GENOMIC DNA]</scope>
    <source>
        <strain evidence="4 5">DSM 29619</strain>
    </source>
</reference>
<dbReference type="RefSeq" id="WP_093454095.1">
    <property type="nucleotide sequence ID" value="NZ_CAXQIN010000127.1"/>
</dbReference>
<evidence type="ECO:0000259" key="3">
    <source>
        <dbReference type="Pfam" id="PF04355"/>
    </source>
</evidence>
<keyword evidence="5" id="KW-1185">Reference proteome</keyword>
<organism evidence="4 5">
    <name type="scientific">Pseudooceanicola nitratireducens</name>
    <dbReference type="NCBI Taxonomy" id="517719"/>
    <lineage>
        <taxon>Bacteria</taxon>
        <taxon>Pseudomonadati</taxon>
        <taxon>Pseudomonadota</taxon>
        <taxon>Alphaproteobacteria</taxon>
        <taxon>Rhodobacterales</taxon>
        <taxon>Paracoccaceae</taxon>
        <taxon>Pseudooceanicola</taxon>
    </lineage>
</organism>
<sequence length="156" mass="16617">MSDKVTQIAGRIGRALIAGCLVLSLAACVERIRAHGYVPEADDLDQITVGVDTRDTVAEVLGAPSTAGVTDDSGYYYVRTMVRHAGALEPKVVDREVVAVTFDDGGVVQNIERYGLEDGRAVVLSRRVTDNKTEGNGIIAQLLRNLGNFTAGSLLN</sequence>
<evidence type="ECO:0000256" key="2">
    <source>
        <dbReference type="ARBA" id="ARBA00023136"/>
    </source>
</evidence>
<accession>A0A1I1LPC5</accession>
<evidence type="ECO:0000313" key="4">
    <source>
        <dbReference type="EMBL" id="SFC74879.1"/>
    </source>
</evidence>
<evidence type="ECO:0000256" key="1">
    <source>
        <dbReference type="ARBA" id="ARBA00022729"/>
    </source>
</evidence>
<dbReference type="OrthoDB" id="7203955at2"/>
<dbReference type="PROSITE" id="PS51257">
    <property type="entry name" value="PROKAR_LIPOPROTEIN"/>
    <property type="match status" value="1"/>
</dbReference>
<keyword evidence="1" id="KW-0732">Signal</keyword>
<proteinExistence type="predicted"/>
<dbReference type="Proteomes" id="UP000231644">
    <property type="component" value="Unassembled WGS sequence"/>
</dbReference>
<dbReference type="AlphaFoldDB" id="A0A1I1LPC5"/>
<evidence type="ECO:0000313" key="5">
    <source>
        <dbReference type="Proteomes" id="UP000231644"/>
    </source>
</evidence>
<dbReference type="STRING" id="517719.SAMN05421762_2056"/>
<name>A0A1I1LPC5_9RHOB</name>
<feature type="domain" description="Outer membrane protein assembly factor BamE" evidence="3">
    <location>
        <begin position="36"/>
        <end position="111"/>
    </location>
</feature>